<evidence type="ECO:0008006" key="2">
    <source>
        <dbReference type="Google" id="ProtNLM"/>
    </source>
</evidence>
<dbReference type="AlphaFoldDB" id="X0SXY1"/>
<evidence type="ECO:0000313" key="1">
    <source>
        <dbReference type="EMBL" id="GAF86058.1"/>
    </source>
</evidence>
<reference evidence="1" key="1">
    <citation type="journal article" date="2014" name="Front. Microbiol.">
        <title>High frequency of phylogenetically diverse reductive dehalogenase-homologous genes in deep subseafloor sedimentary metagenomes.</title>
        <authorList>
            <person name="Kawai M."/>
            <person name="Futagami T."/>
            <person name="Toyoda A."/>
            <person name="Takaki Y."/>
            <person name="Nishi S."/>
            <person name="Hori S."/>
            <person name="Arai W."/>
            <person name="Tsubouchi T."/>
            <person name="Morono Y."/>
            <person name="Uchiyama I."/>
            <person name="Ito T."/>
            <person name="Fujiyama A."/>
            <person name="Inagaki F."/>
            <person name="Takami H."/>
        </authorList>
    </citation>
    <scope>NUCLEOTIDE SEQUENCE</scope>
    <source>
        <strain evidence="1">Expedition CK06-06</strain>
    </source>
</reference>
<dbReference type="EMBL" id="BARS01017528">
    <property type="protein sequence ID" value="GAF86058.1"/>
    <property type="molecule type" value="Genomic_DNA"/>
</dbReference>
<protein>
    <recommendedName>
        <fullName evidence="2">Nucleotide-diphospho-sugar transferase domain-containing protein</fullName>
    </recommendedName>
</protein>
<accession>X0SXY1</accession>
<name>X0SXY1_9ZZZZ</name>
<feature type="non-terminal residue" evidence="1">
    <location>
        <position position="1"/>
    </location>
</feature>
<organism evidence="1">
    <name type="scientific">marine sediment metagenome</name>
    <dbReference type="NCBI Taxonomy" id="412755"/>
    <lineage>
        <taxon>unclassified sequences</taxon>
        <taxon>metagenomes</taxon>
        <taxon>ecological metagenomes</taxon>
    </lineage>
</organism>
<proteinExistence type="predicted"/>
<gene>
    <name evidence="1" type="ORF">S01H1_28661</name>
</gene>
<sequence>FVIMTAYISITSIFQRQDKLFKCLQSVLNLETKPTKCFIYLSEEPYLLDQGFKNKEITNDNLKQILQNNLFEVKWVKNTGPYRKLIPLLKEKWHENCIILTFDDDVVLYKNILSLYIADFQKYSCCVSYRGFSTNITSIDNFKYSHDKRDRRTQSKYNFANSGVGMVTHPSFFHKTNQLVLNEDIFLKLCPTADDIWYYVCRILNNIPTVICQYENRVFQLTYDPKTALFANYNIHKNTTTLKNIVEFLRNKGFKL</sequence>
<comment type="caution">
    <text evidence="1">The sequence shown here is derived from an EMBL/GenBank/DDBJ whole genome shotgun (WGS) entry which is preliminary data.</text>
</comment>